<evidence type="ECO:0000313" key="4">
    <source>
        <dbReference type="Proteomes" id="UP000177912"/>
    </source>
</evidence>
<organism evidence="3 4">
    <name type="scientific">Candidatus Doudnabacteria bacterium RIFCSPHIGHO2_01_FULL_43_23</name>
    <dbReference type="NCBI Taxonomy" id="1817822"/>
    <lineage>
        <taxon>Bacteria</taxon>
        <taxon>Candidatus Doudnaibacteriota</taxon>
    </lineage>
</organism>
<sequence>MSTILVTGGAGFIGSHVSKKLIEQGHEVVIVDSFNEFYSPRLKEARIKILLKGLKFKLYRVDIADFDALAKVFAENKIDKVIHLAAQAGVLYSLKHPESYGLSNLTGTLNLLRLAEKYKIKSFVFASSSSVYGLNTDFPLKENYKTDTPISLYAATKIAGEAMVHVNSYLHGVKTTCLRFFNVYGPWMRPDAAMYIFAKKIRAREPINVYNFGKSRKDFTYIDDIVSGVVAALDLEHDYEIINLGNSRPIELMSYIEQIEKALGYTAEKNYLPLISGDVPVSHADITKAKKLLKYDPKTKIEQGIPNFVKWYLEFEDELALADM</sequence>
<dbReference type="STRING" id="1817822.A2826_02810"/>
<feature type="domain" description="Ketoreductase" evidence="2">
    <location>
        <begin position="2"/>
        <end position="190"/>
    </location>
</feature>
<dbReference type="SUPFAM" id="SSF51735">
    <property type="entry name" value="NAD(P)-binding Rossmann-fold domains"/>
    <property type="match status" value="1"/>
</dbReference>
<proteinExistence type="predicted"/>
<comment type="caution">
    <text evidence="3">The sequence shown here is derived from an EMBL/GenBank/DDBJ whole genome shotgun (WGS) entry which is preliminary data.</text>
</comment>
<dbReference type="EMBL" id="MFEI01000034">
    <property type="protein sequence ID" value="OGE80362.1"/>
    <property type="molecule type" value="Genomic_DNA"/>
</dbReference>
<gene>
    <name evidence="3" type="ORF">A2826_02810</name>
</gene>
<dbReference type="PRINTS" id="PR01713">
    <property type="entry name" value="NUCEPIMERASE"/>
</dbReference>
<dbReference type="InterPro" id="IPR001509">
    <property type="entry name" value="Epimerase_deHydtase"/>
</dbReference>
<keyword evidence="1" id="KW-0520">NAD</keyword>
<dbReference type="SMART" id="SM00822">
    <property type="entry name" value="PKS_KR"/>
    <property type="match status" value="1"/>
</dbReference>
<dbReference type="AlphaFoldDB" id="A0A1F5NS40"/>
<dbReference type="PANTHER" id="PTHR43574">
    <property type="entry name" value="EPIMERASE-RELATED"/>
    <property type="match status" value="1"/>
</dbReference>
<reference evidence="3 4" key="1">
    <citation type="journal article" date="2016" name="Nat. Commun.">
        <title>Thousands of microbial genomes shed light on interconnected biogeochemical processes in an aquifer system.</title>
        <authorList>
            <person name="Anantharaman K."/>
            <person name="Brown C.T."/>
            <person name="Hug L.A."/>
            <person name="Sharon I."/>
            <person name="Castelle C.J."/>
            <person name="Probst A.J."/>
            <person name="Thomas B.C."/>
            <person name="Singh A."/>
            <person name="Wilkins M.J."/>
            <person name="Karaoz U."/>
            <person name="Brodie E.L."/>
            <person name="Williams K.H."/>
            <person name="Hubbard S.S."/>
            <person name="Banfield J.F."/>
        </authorList>
    </citation>
    <scope>NUCLEOTIDE SEQUENCE [LARGE SCALE GENOMIC DNA]</scope>
</reference>
<dbReference type="Gene3D" id="3.40.50.720">
    <property type="entry name" value="NAD(P)-binding Rossmann-like Domain"/>
    <property type="match status" value="1"/>
</dbReference>
<dbReference type="Proteomes" id="UP000177912">
    <property type="component" value="Unassembled WGS sequence"/>
</dbReference>
<dbReference type="InterPro" id="IPR036291">
    <property type="entry name" value="NAD(P)-bd_dom_sf"/>
</dbReference>
<dbReference type="InterPro" id="IPR057326">
    <property type="entry name" value="KR_dom"/>
</dbReference>
<evidence type="ECO:0000313" key="3">
    <source>
        <dbReference type="EMBL" id="OGE80362.1"/>
    </source>
</evidence>
<evidence type="ECO:0000256" key="1">
    <source>
        <dbReference type="ARBA" id="ARBA00023027"/>
    </source>
</evidence>
<evidence type="ECO:0000259" key="2">
    <source>
        <dbReference type="SMART" id="SM00822"/>
    </source>
</evidence>
<name>A0A1F5NS40_9BACT</name>
<protein>
    <recommendedName>
        <fullName evidence="2">Ketoreductase domain-containing protein</fullName>
    </recommendedName>
</protein>
<dbReference type="Pfam" id="PF01370">
    <property type="entry name" value="Epimerase"/>
    <property type="match status" value="1"/>
</dbReference>
<accession>A0A1F5NS40</accession>